<evidence type="ECO:0000256" key="2">
    <source>
        <dbReference type="ARBA" id="ARBA00007255"/>
    </source>
</evidence>
<feature type="region of interest" description="Disordered" evidence="11">
    <location>
        <begin position="790"/>
        <end position="809"/>
    </location>
</feature>
<evidence type="ECO:0000256" key="5">
    <source>
        <dbReference type="ARBA" id="ARBA00022723"/>
    </source>
</evidence>
<feature type="transmembrane region" description="Helical" evidence="12">
    <location>
        <begin position="691"/>
        <end position="711"/>
    </location>
</feature>
<feature type="region of interest" description="Disordered" evidence="11">
    <location>
        <begin position="750"/>
        <end position="774"/>
    </location>
</feature>
<evidence type="ECO:0000256" key="7">
    <source>
        <dbReference type="ARBA" id="ARBA00023004"/>
    </source>
</evidence>
<feature type="region of interest" description="Disordered" evidence="11">
    <location>
        <begin position="190"/>
        <end position="209"/>
    </location>
</feature>
<keyword evidence="12" id="KW-1133">Transmembrane helix</keyword>
<feature type="transmembrane region" description="Helical" evidence="12">
    <location>
        <begin position="723"/>
        <end position="741"/>
    </location>
</feature>
<dbReference type="PANTHER" id="PTHR12743">
    <property type="entry name" value="CYTOCHROME C1 HEME LYASE"/>
    <property type="match status" value="1"/>
</dbReference>
<keyword evidence="6" id="KW-0999">Mitochondrion inner membrane</keyword>
<gene>
    <name evidence="13" type="ORF">DDE83_004861</name>
</gene>
<evidence type="ECO:0000256" key="8">
    <source>
        <dbReference type="ARBA" id="ARBA00023128"/>
    </source>
</evidence>
<keyword evidence="14" id="KW-1185">Reference proteome</keyword>
<dbReference type="GO" id="GO:0046872">
    <property type="term" value="F:metal ion binding"/>
    <property type="evidence" value="ECO:0007669"/>
    <property type="project" value="UniProtKB-KW"/>
</dbReference>
<evidence type="ECO:0000256" key="11">
    <source>
        <dbReference type="SAM" id="MobiDB-lite"/>
    </source>
</evidence>
<evidence type="ECO:0000256" key="9">
    <source>
        <dbReference type="ARBA" id="ARBA00023136"/>
    </source>
</evidence>
<dbReference type="EMBL" id="QGDH01000062">
    <property type="protein sequence ID" value="RAR10828.1"/>
    <property type="molecule type" value="Genomic_DNA"/>
</dbReference>
<dbReference type="PANTHER" id="PTHR12743:SF3">
    <property type="entry name" value="HOLOCYTOCHROME-C SYNTHASE"/>
    <property type="match status" value="1"/>
</dbReference>
<dbReference type="Proteomes" id="UP000249619">
    <property type="component" value="Unassembled WGS sequence"/>
</dbReference>
<keyword evidence="4" id="KW-0349">Heme</keyword>
<dbReference type="Pfam" id="PF01265">
    <property type="entry name" value="Cyto_heme_lyase"/>
    <property type="match status" value="1"/>
</dbReference>
<feature type="compositionally biased region" description="Low complexity" evidence="11">
    <location>
        <begin position="750"/>
        <end position="759"/>
    </location>
</feature>
<comment type="caution">
    <text evidence="13">The sequence shown here is derived from an EMBL/GenBank/DDBJ whole genome shotgun (WGS) entry which is preliminary data.</text>
</comment>
<keyword evidence="12" id="KW-0812">Transmembrane</keyword>
<comment type="similarity">
    <text evidence="2">Belongs to the cytochrome c-type heme lyase family.</text>
</comment>
<proteinExistence type="inferred from homology"/>
<reference evidence="14" key="1">
    <citation type="submission" date="2018-05" db="EMBL/GenBank/DDBJ databases">
        <title>Draft genome sequence of Stemphylium lycopersici strain CIDEFI 213.</title>
        <authorList>
            <person name="Medina R."/>
            <person name="Franco M.E.E."/>
            <person name="Lucentini C.G."/>
            <person name="Saparrat M.C.N."/>
            <person name="Balatti P.A."/>
        </authorList>
    </citation>
    <scope>NUCLEOTIDE SEQUENCE [LARGE SCALE GENOMIC DNA]</scope>
    <source>
        <strain evidence="14">CIDEFI 213</strain>
    </source>
</reference>
<protein>
    <recommendedName>
        <fullName evidence="3">holocytochrome-c synthase</fullName>
        <ecNumber evidence="3">4.4.1.17</ecNumber>
    </recommendedName>
</protein>
<dbReference type="STRING" id="183478.A0A364N462"/>
<evidence type="ECO:0000256" key="1">
    <source>
        <dbReference type="ARBA" id="ARBA00004273"/>
    </source>
</evidence>
<dbReference type="GO" id="GO:0005743">
    <property type="term" value="C:mitochondrial inner membrane"/>
    <property type="evidence" value="ECO:0007669"/>
    <property type="project" value="UniProtKB-SubCell"/>
</dbReference>
<accession>A0A364N462</accession>
<sequence>MGPSAFRDDLPTSLADLLSNALILRQTAPYLPISALHSLSRTSKSLHHAILQSPESFRYLDLSPVKSAIVPFDGPLDVGGVSFRAERMDEALTEDDFYSGPLRHIFNRLEKIHVLRNVHTLVLDGLSVTAELVKELLTDERFNVRMLSIREAKHLNERKLQQYLRYAVRPSRPAGQPRVKGIYLFGPRDPIPRPASLPSKTSPSPASRGVMSLPGAQIGAQWNEKSTHALDAALSRTEDKWYQSSGKIIPKRPSPEWAEILQACEGIIAFDAVLCRGPRHDPSKAYSREATVNGAHHPASFLRPTIATVALGPSGCETCHSSPEGPAVFGDSSPCQHPLLSPVPLHGSSVRAAQMPHTLDGSAPPPLIVRCEDCLRGRWCERCHKWWDEDCYVVPTTAQRTELQQTEIAESVQPDGTSRMLPKQKTKEIDTCAPSDVALTPRNTPNQTTSARAPPGFHIVYWSIAQLTTRAIVSKTALVPTTPKMAQYGYGQTPQYGAGNAQNLQFYSSSFSNQPVSGHSTPFQANYGAPASQAYPAQYGAGFSAPGVSGQMGMGVSGLRTGWLAAFGTEGYDGEPPLLEELGVNFRHIQMKTLAVLNPFGRIDQHIMDDSDVAGPILFFLIFGTSLLILSLMSPPVNAVEATPGDHGHPHGSHLGSSLTFPRSASVLGYCLLPLVLVSMFGIIVPLDGLFGYLITSLAITWCSYSSSSMFTVVGRMTSMRGLVAYPMVLFYGSFGIMAIFSSRGTDTAPAAPTARVAPHPMPRGSMEPPPECPMHKKPVPPVVAEKKPQSACPYVPPENASTSASGPPPKTGLLARLNPLNNMFSELSNERADKQAQNLPLERETSTIPKGDGSLWEYPSPQQMYNAMLRKGYTDTDITAVESMVGVHNFLNEGAWAEIMGWERRFSRGLAEGYEICKKGEDVANFMLGTADDPFDTTTWDHRNVQPPKLLRFTGRPTEPTPKSQILQWLGYVMPEKFGTAPPFDRHDWFVERCNEQGCKEIRYVIDYYEGEPEPTGEPVFFLDVRPAVDGPTSAAERLIRSGTDVWWRASGGVARELKKLEAAKKAKEEEWASKSRQYN</sequence>
<feature type="transmembrane region" description="Helical" evidence="12">
    <location>
        <begin position="667"/>
        <end position="685"/>
    </location>
</feature>
<evidence type="ECO:0000313" key="14">
    <source>
        <dbReference type="Proteomes" id="UP000249619"/>
    </source>
</evidence>
<keyword evidence="8" id="KW-0496">Mitochondrion</keyword>
<name>A0A364N462_STELY</name>
<evidence type="ECO:0000256" key="3">
    <source>
        <dbReference type="ARBA" id="ARBA00012218"/>
    </source>
</evidence>
<keyword evidence="9 12" id="KW-0472">Membrane</keyword>
<evidence type="ECO:0000256" key="10">
    <source>
        <dbReference type="ARBA" id="ARBA00023239"/>
    </source>
</evidence>
<keyword evidence="5" id="KW-0479">Metal-binding</keyword>
<dbReference type="InterPro" id="IPR000511">
    <property type="entry name" value="Holocyt_c/c1_synthase"/>
</dbReference>
<comment type="subcellular location">
    <subcellularLocation>
        <location evidence="1">Mitochondrion inner membrane</location>
    </subcellularLocation>
</comment>
<evidence type="ECO:0000256" key="4">
    <source>
        <dbReference type="ARBA" id="ARBA00022617"/>
    </source>
</evidence>
<feature type="region of interest" description="Disordered" evidence="11">
    <location>
        <begin position="834"/>
        <end position="858"/>
    </location>
</feature>
<organism evidence="13 14">
    <name type="scientific">Stemphylium lycopersici</name>
    <name type="common">Tomato gray leaf spot disease fungus</name>
    <name type="synonym">Thyrospora lycopersici</name>
    <dbReference type="NCBI Taxonomy" id="183478"/>
    <lineage>
        <taxon>Eukaryota</taxon>
        <taxon>Fungi</taxon>
        <taxon>Dikarya</taxon>
        <taxon>Ascomycota</taxon>
        <taxon>Pezizomycotina</taxon>
        <taxon>Dothideomycetes</taxon>
        <taxon>Pleosporomycetidae</taxon>
        <taxon>Pleosporales</taxon>
        <taxon>Pleosporineae</taxon>
        <taxon>Pleosporaceae</taxon>
        <taxon>Stemphylium</taxon>
    </lineage>
</organism>
<feature type="transmembrane region" description="Helical" evidence="12">
    <location>
        <begin position="613"/>
        <end position="633"/>
    </location>
</feature>
<evidence type="ECO:0000256" key="6">
    <source>
        <dbReference type="ARBA" id="ARBA00022792"/>
    </source>
</evidence>
<dbReference type="GO" id="GO:0004408">
    <property type="term" value="F:holocytochrome-c synthase activity"/>
    <property type="evidence" value="ECO:0007669"/>
    <property type="project" value="UniProtKB-EC"/>
</dbReference>
<evidence type="ECO:0000313" key="13">
    <source>
        <dbReference type="EMBL" id="RAR10828.1"/>
    </source>
</evidence>
<evidence type="ECO:0000256" key="12">
    <source>
        <dbReference type="SAM" id="Phobius"/>
    </source>
</evidence>
<dbReference type="PROSITE" id="PS00822">
    <property type="entry name" value="CYTO_HEME_LYASE_2"/>
    <property type="match status" value="1"/>
</dbReference>
<keyword evidence="7" id="KW-0408">Iron</keyword>
<keyword evidence="10 13" id="KW-0456">Lyase</keyword>
<dbReference type="EC" id="4.4.1.17" evidence="3"/>
<dbReference type="AlphaFoldDB" id="A0A364N462"/>